<dbReference type="InterPro" id="IPR006109">
    <property type="entry name" value="G3P_DH_NAD-dep_C"/>
</dbReference>
<evidence type="ECO:0000256" key="6">
    <source>
        <dbReference type="ARBA" id="ARBA00023209"/>
    </source>
</evidence>
<feature type="binding site" evidence="8">
    <location>
        <position position="284"/>
    </location>
    <ligand>
        <name>NADPH</name>
        <dbReference type="ChEBI" id="CHEBI:57783"/>
    </ligand>
</feature>
<dbReference type="AlphaFoldDB" id="A0AAT9G7W9"/>
<sequence>MKKFKNIAVYGGGSWGTALACQVARCYEDVSILVRENNIIEEILNNRTNSKYLGSDIILPSNITPCSNLSYILDKEVIIIAVPSFVFQETLEILKDAGISESVALLVATKGFGRDPTELLSDKVKAILPANPLAFIAGPNLAKEVAQDLLTSVTIASLDVNLARRLAISLASQQFKVTITDYVVVMQVASAVKNIIAIKSGWYDAKGYGQNAKAGLITQGLQEIKMLSEAIDGEFGDASILCAPGILGDLVLTCYSKESRNTRFGYELGKNLDVKNFLNQNLYLVEGLESAKLVLDLIRKYDLTLPIISSVIKELKLV</sequence>
<feature type="binding site" evidence="8">
    <location>
        <position position="259"/>
    </location>
    <ligand>
        <name>sn-glycerol 3-phosphate</name>
        <dbReference type="ChEBI" id="CHEBI:57597"/>
    </ligand>
</feature>
<keyword evidence="4 8" id="KW-0560">Oxidoreductase</keyword>
<dbReference type="InterPro" id="IPR011128">
    <property type="entry name" value="G3P_DH_NAD-dep_N"/>
</dbReference>
<dbReference type="SUPFAM" id="SSF48179">
    <property type="entry name" value="6-phosphogluconate dehydrogenase C-terminal domain-like"/>
    <property type="match status" value="1"/>
</dbReference>
<dbReference type="Gene3D" id="1.10.1040.10">
    <property type="entry name" value="N-(1-d-carboxylethyl)-l-norvaline Dehydrogenase, domain 2"/>
    <property type="match status" value="1"/>
</dbReference>
<feature type="binding site" evidence="8">
    <location>
        <position position="249"/>
    </location>
    <ligand>
        <name>sn-glycerol 3-phosphate</name>
        <dbReference type="ChEBI" id="CHEBI:57597"/>
    </ligand>
</feature>
<comment type="pathway">
    <text evidence="8">Membrane lipid metabolism; glycerophospholipid metabolism.</text>
</comment>
<evidence type="ECO:0000256" key="9">
    <source>
        <dbReference type="PIRSR" id="PIRSR000114-1"/>
    </source>
</evidence>
<evidence type="ECO:0000256" key="8">
    <source>
        <dbReference type="HAMAP-Rule" id="MF_00394"/>
    </source>
</evidence>
<dbReference type="GO" id="GO:0046167">
    <property type="term" value="P:glycerol-3-phosphate biosynthetic process"/>
    <property type="evidence" value="ECO:0007669"/>
    <property type="project" value="UniProtKB-UniRule"/>
</dbReference>
<keyword evidence="8" id="KW-0521">NADP</keyword>
<feature type="binding site" evidence="8">
    <location>
        <position position="142"/>
    </location>
    <ligand>
        <name>NADPH</name>
        <dbReference type="ChEBI" id="CHEBI:57783"/>
    </ligand>
</feature>
<dbReference type="Pfam" id="PF07479">
    <property type="entry name" value="NAD_Gly3P_dh_C"/>
    <property type="match status" value="1"/>
</dbReference>
<dbReference type="PANTHER" id="PTHR11728">
    <property type="entry name" value="GLYCEROL-3-PHOSPHATE DEHYDROGENASE"/>
    <property type="match status" value="1"/>
</dbReference>
<evidence type="ECO:0000256" key="11">
    <source>
        <dbReference type="PIRSR" id="PIRSR000114-3"/>
    </source>
</evidence>
<keyword evidence="5 8" id="KW-0443">Lipid metabolism</keyword>
<keyword evidence="8" id="KW-0963">Cytoplasm</keyword>
<organism evidence="16">
    <name type="scientific">Candidatus Tisiphia endosymbiont of Sergentomyia squamirostris</name>
    <dbReference type="NCBI Taxonomy" id="3113639"/>
    <lineage>
        <taxon>Bacteria</taxon>
        <taxon>Pseudomonadati</taxon>
        <taxon>Pseudomonadota</taxon>
        <taxon>Alphaproteobacteria</taxon>
        <taxon>Rickettsiales</taxon>
        <taxon>Rickettsiaceae</taxon>
        <taxon>Rickettsieae</taxon>
        <taxon>Candidatus Tisiphia</taxon>
    </lineage>
</organism>
<dbReference type="GO" id="GO:0047952">
    <property type="term" value="F:glycerol-3-phosphate dehydrogenase [NAD(P)+] activity"/>
    <property type="evidence" value="ECO:0007669"/>
    <property type="project" value="UniProtKB-UniRule"/>
</dbReference>
<feature type="binding site" evidence="8">
    <location>
        <position position="261"/>
    </location>
    <ligand>
        <name>sn-glycerol 3-phosphate</name>
        <dbReference type="ChEBI" id="CHEBI:57597"/>
    </ligand>
</feature>
<accession>A0AAT9G7W9</accession>
<feature type="domain" description="Glycerol-3-phosphate dehydrogenase NAD-dependent N-terminal" evidence="14">
    <location>
        <begin position="6"/>
        <end position="161"/>
    </location>
</feature>
<dbReference type="PIRSF" id="PIRSF000114">
    <property type="entry name" value="Glycerol-3-P_dh"/>
    <property type="match status" value="1"/>
</dbReference>
<reference evidence="16" key="1">
    <citation type="submission" date="2024-01" db="EMBL/GenBank/DDBJ databases">
        <title>Sequencing the genomes of a sandfly, Sergentomyia squamirostris, and its two endosymbionts.</title>
        <authorList>
            <person name="Itokawa K."/>
            <person name="Sanjoba C."/>
        </authorList>
    </citation>
    <scope>NUCLEOTIDE SEQUENCE</scope>
    <source>
        <strain evidence="16">RiSSQ</strain>
    </source>
</reference>
<feature type="binding site" evidence="8">
    <location>
        <position position="110"/>
    </location>
    <ligand>
        <name>sn-glycerol 3-phosphate</name>
        <dbReference type="ChEBI" id="CHEBI:57597"/>
    </ligand>
</feature>
<keyword evidence="7 8" id="KW-1208">Phospholipid metabolism</keyword>
<evidence type="ECO:0000256" key="7">
    <source>
        <dbReference type="ARBA" id="ARBA00023264"/>
    </source>
</evidence>
<evidence type="ECO:0000259" key="14">
    <source>
        <dbReference type="Pfam" id="PF01210"/>
    </source>
</evidence>
<dbReference type="GO" id="GO:0006650">
    <property type="term" value="P:glycerophospholipid metabolic process"/>
    <property type="evidence" value="ECO:0007669"/>
    <property type="project" value="UniProtKB-UniRule"/>
</dbReference>
<feature type="binding site" evidence="8">
    <location>
        <position position="286"/>
    </location>
    <ligand>
        <name>NADPH</name>
        <dbReference type="ChEBI" id="CHEBI:57783"/>
    </ligand>
</feature>
<evidence type="ECO:0000256" key="12">
    <source>
        <dbReference type="RuleBase" id="RU000437"/>
    </source>
</evidence>
<feature type="binding site" evidence="8">
    <location>
        <position position="260"/>
    </location>
    <ligand>
        <name>NADPH</name>
        <dbReference type="ChEBI" id="CHEBI:57783"/>
    </ligand>
</feature>
<dbReference type="InterPro" id="IPR013328">
    <property type="entry name" value="6PGD_dom2"/>
</dbReference>
<comment type="catalytic activity">
    <reaction evidence="8 13">
        <text>sn-glycerol 3-phosphate + NADP(+) = dihydroxyacetone phosphate + NADPH + H(+)</text>
        <dbReference type="Rhea" id="RHEA:11096"/>
        <dbReference type="ChEBI" id="CHEBI:15378"/>
        <dbReference type="ChEBI" id="CHEBI:57597"/>
        <dbReference type="ChEBI" id="CHEBI:57642"/>
        <dbReference type="ChEBI" id="CHEBI:57783"/>
        <dbReference type="ChEBI" id="CHEBI:58349"/>
        <dbReference type="EC" id="1.1.1.94"/>
    </reaction>
</comment>
<feature type="binding site" evidence="8">
    <location>
        <position position="14"/>
    </location>
    <ligand>
        <name>NADPH</name>
        <dbReference type="ChEBI" id="CHEBI:57783"/>
    </ligand>
</feature>
<evidence type="ECO:0000256" key="4">
    <source>
        <dbReference type="ARBA" id="ARBA00023002"/>
    </source>
</evidence>
<feature type="binding site" evidence="8">
    <location>
        <position position="138"/>
    </location>
    <ligand>
        <name>sn-glycerol 3-phosphate</name>
        <dbReference type="ChEBI" id="CHEBI:57597"/>
    </ligand>
</feature>
<evidence type="ECO:0000256" key="5">
    <source>
        <dbReference type="ARBA" id="ARBA00023098"/>
    </source>
</evidence>
<dbReference type="GO" id="GO:0051287">
    <property type="term" value="F:NAD binding"/>
    <property type="evidence" value="ECO:0007669"/>
    <property type="project" value="InterPro"/>
</dbReference>
<evidence type="ECO:0000259" key="15">
    <source>
        <dbReference type="Pfam" id="PF07479"/>
    </source>
</evidence>
<dbReference type="GO" id="GO:0005829">
    <property type="term" value="C:cytosol"/>
    <property type="evidence" value="ECO:0007669"/>
    <property type="project" value="TreeGrafter"/>
</dbReference>
<feature type="binding site" evidence="10">
    <location>
        <position position="110"/>
    </location>
    <ligand>
        <name>substrate</name>
    </ligand>
</feature>
<dbReference type="GO" id="GO:0008654">
    <property type="term" value="P:phospholipid biosynthetic process"/>
    <property type="evidence" value="ECO:0007669"/>
    <property type="project" value="UniProtKB-KW"/>
</dbReference>
<comment type="subcellular location">
    <subcellularLocation>
        <location evidence="8">Cytoplasm</location>
    </subcellularLocation>
</comment>
<feature type="binding site" evidence="8">
    <location>
        <position position="110"/>
    </location>
    <ligand>
        <name>NADPH</name>
        <dbReference type="ChEBI" id="CHEBI:57783"/>
    </ligand>
</feature>
<feature type="binding site" evidence="8">
    <location>
        <position position="15"/>
    </location>
    <ligand>
        <name>NADPH</name>
        <dbReference type="ChEBI" id="CHEBI:57783"/>
    </ligand>
</feature>
<proteinExistence type="inferred from homology"/>
<feature type="binding site" evidence="8">
    <location>
        <position position="193"/>
    </location>
    <ligand>
        <name>sn-glycerol 3-phosphate</name>
        <dbReference type="ChEBI" id="CHEBI:57597"/>
    </ligand>
</feature>
<feature type="binding site" evidence="8">
    <location>
        <position position="260"/>
    </location>
    <ligand>
        <name>sn-glycerol 3-phosphate</name>
        <dbReference type="ChEBI" id="CHEBI:57597"/>
    </ligand>
</feature>
<feature type="active site" description="Proton acceptor" evidence="8 9">
    <location>
        <position position="193"/>
    </location>
</feature>
<dbReference type="SUPFAM" id="SSF51735">
    <property type="entry name" value="NAD(P)-binding Rossmann-fold domains"/>
    <property type="match status" value="1"/>
</dbReference>
<comment type="catalytic activity">
    <reaction evidence="8">
        <text>sn-glycerol 3-phosphate + NAD(+) = dihydroxyacetone phosphate + NADH + H(+)</text>
        <dbReference type="Rhea" id="RHEA:11092"/>
        <dbReference type="ChEBI" id="CHEBI:15378"/>
        <dbReference type="ChEBI" id="CHEBI:57540"/>
        <dbReference type="ChEBI" id="CHEBI:57597"/>
        <dbReference type="ChEBI" id="CHEBI:57642"/>
        <dbReference type="ChEBI" id="CHEBI:57945"/>
        <dbReference type="EC" id="1.1.1.94"/>
    </reaction>
</comment>
<dbReference type="NCBIfam" id="NF000947">
    <property type="entry name" value="PRK00094.2-5"/>
    <property type="match status" value="1"/>
</dbReference>
<feature type="binding site" evidence="8">
    <location>
        <position position="52"/>
    </location>
    <ligand>
        <name>NADPH</name>
        <dbReference type="ChEBI" id="CHEBI:57783"/>
    </ligand>
</feature>
<evidence type="ECO:0000256" key="1">
    <source>
        <dbReference type="ARBA" id="ARBA00011009"/>
    </source>
</evidence>
<dbReference type="GO" id="GO:0005975">
    <property type="term" value="P:carbohydrate metabolic process"/>
    <property type="evidence" value="ECO:0007669"/>
    <property type="project" value="InterPro"/>
</dbReference>
<dbReference type="EMBL" id="AP029170">
    <property type="protein sequence ID" value="BFD45869.1"/>
    <property type="molecule type" value="Genomic_DNA"/>
</dbReference>
<evidence type="ECO:0000256" key="10">
    <source>
        <dbReference type="PIRSR" id="PIRSR000114-2"/>
    </source>
</evidence>
<comment type="caution">
    <text evidence="8">Lacks conserved residue(s) required for the propagation of feature annotation.</text>
</comment>
<dbReference type="HAMAP" id="MF_00394">
    <property type="entry name" value="NAD_Glyc3P_dehydrog"/>
    <property type="match status" value="1"/>
</dbReference>
<evidence type="ECO:0000256" key="3">
    <source>
        <dbReference type="ARBA" id="ARBA00022741"/>
    </source>
</evidence>
<evidence type="ECO:0000256" key="13">
    <source>
        <dbReference type="RuleBase" id="RU000439"/>
    </source>
</evidence>
<gene>
    <name evidence="8" type="primary">gpsA</name>
    <name evidence="16" type="ORF">DMENIID0002_05150</name>
</gene>
<keyword evidence="6 8" id="KW-0594">Phospholipid biosynthesis</keyword>
<dbReference type="PANTHER" id="PTHR11728:SF1">
    <property type="entry name" value="GLYCEROL-3-PHOSPHATE DEHYDROGENASE [NAD(+)] 2, CHLOROPLASTIC"/>
    <property type="match status" value="1"/>
</dbReference>
<dbReference type="InterPro" id="IPR008927">
    <property type="entry name" value="6-PGluconate_DH-like_C_sf"/>
</dbReference>
<comment type="similarity">
    <text evidence="1 8 12">Belongs to the NAD-dependent glycerol-3-phosphate dehydrogenase family.</text>
</comment>
<keyword evidence="3 8" id="KW-0547">Nucleotide-binding</keyword>
<feature type="domain" description="Glycerol-3-phosphate dehydrogenase NAD-dependent C-terminal" evidence="15">
    <location>
        <begin position="184"/>
        <end position="313"/>
    </location>
</feature>
<protein>
    <recommendedName>
        <fullName evidence="8">Glycerol-3-phosphate dehydrogenase [NAD(P)+]</fullName>
        <ecNumber evidence="8">1.1.1.94</ecNumber>
    </recommendedName>
    <alternativeName>
        <fullName evidence="8">NAD(P)(+)-dependent glycerol-3-phosphate dehydrogenase</fullName>
    </alternativeName>
    <alternativeName>
        <fullName evidence="8">NAD(P)H-dependent dihydroxyacetone-phosphate reductase</fullName>
    </alternativeName>
</protein>
<dbReference type="NCBIfam" id="NF000940">
    <property type="entry name" value="PRK00094.1-2"/>
    <property type="match status" value="1"/>
</dbReference>
<dbReference type="EC" id="1.1.1.94" evidence="8"/>
<dbReference type="InterPro" id="IPR006168">
    <property type="entry name" value="G3P_DH_NAD-dep"/>
</dbReference>
<dbReference type="PRINTS" id="PR00077">
    <property type="entry name" value="GPDHDRGNASE"/>
</dbReference>
<feature type="binding site" evidence="8">
    <location>
        <position position="35"/>
    </location>
    <ligand>
        <name>NADPH</name>
        <dbReference type="ChEBI" id="CHEBI:57783"/>
    </ligand>
</feature>
<evidence type="ECO:0000256" key="2">
    <source>
        <dbReference type="ARBA" id="ARBA00022516"/>
    </source>
</evidence>
<dbReference type="PROSITE" id="PS51257">
    <property type="entry name" value="PROKAR_LIPOPROTEIN"/>
    <property type="match status" value="1"/>
</dbReference>
<dbReference type="GO" id="GO:0046168">
    <property type="term" value="P:glycerol-3-phosphate catabolic process"/>
    <property type="evidence" value="ECO:0007669"/>
    <property type="project" value="InterPro"/>
</dbReference>
<feature type="binding site" evidence="11">
    <location>
        <position position="260"/>
    </location>
    <ligand>
        <name>NAD(+)</name>
        <dbReference type="ChEBI" id="CHEBI:57540"/>
    </ligand>
</feature>
<comment type="function">
    <text evidence="8">Catalyzes the reduction of the glycolytic intermediate dihydroxyacetone phosphate (DHAP) to sn-glycerol 3-phosphate (G3P), the key precursor for phospholipid synthesis.</text>
</comment>
<feature type="binding site" evidence="11">
    <location>
        <begin position="11"/>
        <end position="16"/>
    </location>
    <ligand>
        <name>NAD(+)</name>
        <dbReference type="ChEBI" id="CHEBI:57540"/>
    </ligand>
</feature>
<keyword evidence="8 11" id="KW-0520">NAD</keyword>
<dbReference type="Gene3D" id="3.40.50.720">
    <property type="entry name" value="NAD(P)-binding Rossmann-like Domain"/>
    <property type="match status" value="1"/>
</dbReference>
<keyword evidence="2 8" id="KW-0444">Lipid biosynthesis</keyword>
<dbReference type="Pfam" id="PF01210">
    <property type="entry name" value="NAD_Gly3P_dh_N"/>
    <property type="match status" value="1"/>
</dbReference>
<name>A0AAT9G7W9_9RICK</name>
<dbReference type="InterPro" id="IPR036291">
    <property type="entry name" value="NAD(P)-bd_dom_sf"/>
</dbReference>
<evidence type="ECO:0000313" key="16">
    <source>
        <dbReference type="EMBL" id="BFD45869.1"/>
    </source>
</evidence>
<feature type="binding site" evidence="10">
    <location>
        <begin position="260"/>
        <end position="261"/>
    </location>
    <ligand>
        <name>substrate</name>
    </ligand>
</feature>
<feature type="binding site" evidence="11">
    <location>
        <position position="142"/>
    </location>
    <ligand>
        <name>NAD(+)</name>
        <dbReference type="ChEBI" id="CHEBI:57540"/>
    </ligand>
</feature>